<sequence>MRYAGAGPGVITPDGCAVEYYSLLPTMGEPEIVHAAVPSGASILELGCGTGRILRPLAALGHRVHGVDESPAMLQRLGGLPGTLARLQDVRLDQSFDVVLLASTMINGDLSLRRAFLATCRHHVGPAGLVVFQQNAPAWFDTVTESSAEIAGIRRVVRSARRQGDRVDVVVDYHVGDQTWTHEFPRYAITEDELARNLREAGLRFDQYLTGDRSWFTARPV</sequence>
<feature type="domain" description="Methyltransferase type 12" evidence="1">
    <location>
        <begin position="44"/>
        <end position="129"/>
    </location>
</feature>
<dbReference type="InterPro" id="IPR050508">
    <property type="entry name" value="Methyltransf_Superfamily"/>
</dbReference>
<dbReference type="PATRIC" id="fig|512565.3.peg.4480"/>
<keyword evidence="3" id="KW-1185">Reference proteome</keyword>
<name>I0H9N0_ACTM4</name>
<dbReference type="SUPFAM" id="SSF53335">
    <property type="entry name" value="S-adenosyl-L-methionine-dependent methyltransferases"/>
    <property type="match status" value="1"/>
</dbReference>
<organism evidence="2 3">
    <name type="scientific">Actinoplanes missouriensis (strain ATCC 14538 / DSM 43046 / CBS 188.64 / JCM 3121 / NBRC 102363 / NCIMB 12654 / NRRL B-3342 / UNCC 431)</name>
    <dbReference type="NCBI Taxonomy" id="512565"/>
    <lineage>
        <taxon>Bacteria</taxon>
        <taxon>Bacillati</taxon>
        <taxon>Actinomycetota</taxon>
        <taxon>Actinomycetes</taxon>
        <taxon>Micromonosporales</taxon>
        <taxon>Micromonosporaceae</taxon>
        <taxon>Actinoplanes</taxon>
    </lineage>
</organism>
<keyword evidence="2" id="KW-0808">Transferase</keyword>
<evidence type="ECO:0000259" key="1">
    <source>
        <dbReference type="Pfam" id="PF08242"/>
    </source>
</evidence>
<dbReference type="InterPro" id="IPR013217">
    <property type="entry name" value="Methyltransf_12"/>
</dbReference>
<dbReference type="CDD" id="cd02440">
    <property type="entry name" value="AdoMet_MTases"/>
    <property type="match status" value="1"/>
</dbReference>
<dbReference type="Proteomes" id="UP000007882">
    <property type="component" value="Chromosome"/>
</dbReference>
<dbReference type="OrthoDB" id="7062303at2"/>
<dbReference type="GO" id="GO:0032259">
    <property type="term" value="P:methylation"/>
    <property type="evidence" value="ECO:0007669"/>
    <property type="project" value="UniProtKB-KW"/>
</dbReference>
<dbReference type="STRING" id="512565.AMIS_44970"/>
<reference evidence="2 3" key="1">
    <citation type="submission" date="2012-02" db="EMBL/GenBank/DDBJ databases">
        <title>Complete genome sequence of Actinoplanes missouriensis 431 (= NBRC 102363).</title>
        <authorList>
            <person name="Ohnishi Y."/>
            <person name="Ishikawa J."/>
            <person name="Sekine M."/>
            <person name="Hosoyama A."/>
            <person name="Harada T."/>
            <person name="Narita H."/>
            <person name="Hata T."/>
            <person name="Konno Y."/>
            <person name="Tutikane K."/>
            <person name="Fujita N."/>
            <person name="Horinouchi S."/>
            <person name="Hayakawa M."/>
        </authorList>
    </citation>
    <scope>NUCLEOTIDE SEQUENCE [LARGE SCALE GENOMIC DNA]</scope>
    <source>
        <strain evidence="3">ATCC 14538 / DSM 43046 / CBS 188.64 / JCM 3121 / NBRC 102363 / NCIMB 12654 / NRRL B-3342 / UNCC 431</strain>
    </source>
</reference>
<protein>
    <submittedName>
        <fullName evidence="2">Putative methyltransferase</fullName>
    </submittedName>
</protein>
<dbReference type="GO" id="GO:0008168">
    <property type="term" value="F:methyltransferase activity"/>
    <property type="evidence" value="ECO:0007669"/>
    <property type="project" value="UniProtKB-KW"/>
</dbReference>
<evidence type="ECO:0000313" key="3">
    <source>
        <dbReference type="Proteomes" id="UP000007882"/>
    </source>
</evidence>
<dbReference type="EMBL" id="AP012319">
    <property type="protein sequence ID" value="BAL89717.1"/>
    <property type="molecule type" value="Genomic_DNA"/>
</dbReference>
<dbReference type="AlphaFoldDB" id="I0H9N0"/>
<dbReference type="Gene3D" id="2.20.130.10">
    <property type="entry name" value="CAC2371-like domains"/>
    <property type="match status" value="1"/>
</dbReference>
<gene>
    <name evidence="2" type="ordered locus">AMIS_44970</name>
</gene>
<dbReference type="Gene3D" id="3.40.50.150">
    <property type="entry name" value="Vaccinia Virus protein VP39"/>
    <property type="match status" value="1"/>
</dbReference>
<keyword evidence="2" id="KW-0489">Methyltransferase</keyword>
<dbReference type="InterPro" id="IPR029063">
    <property type="entry name" value="SAM-dependent_MTases_sf"/>
</dbReference>
<accession>I0H9N0</accession>
<dbReference type="PANTHER" id="PTHR42912">
    <property type="entry name" value="METHYLTRANSFERASE"/>
    <property type="match status" value="1"/>
</dbReference>
<dbReference type="KEGG" id="ams:AMIS_44970"/>
<evidence type="ECO:0000313" key="2">
    <source>
        <dbReference type="EMBL" id="BAL89717.1"/>
    </source>
</evidence>
<dbReference type="HOGENOM" id="CLU_1204242_0_0_11"/>
<dbReference type="RefSeq" id="WP_014444611.1">
    <property type="nucleotide sequence ID" value="NC_017093.1"/>
</dbReference>
<dbReference type="eggNOG" id="COG2227">
    <property type="taxonomic scope" value="Bacteria"/>
</dbReference>
<dbReference type="Pfam" id="PF08242">
    <property type="entry name" value="Methyltransf_12"/>
    <property type="match status" value="1"/>
</dbReference>
<proteinExistence type="predicted"/>